<dbReference type="Pfam" id="PF02386">
    <property type="entry name" value="TrkH"/>
    <property type="match status" value="1"/>
</dbReference>
<dbReference type="EMBL" id="CP002541">
    <property type="protein sequence ID" value="ADY13989.1"/>
    <property type="molecule type" value="Genomic_DNA"/>
</dbReference>
<evidence type="ECO:0000256" key="8">
    <source>
        <dbReference type="ARBA" id="ARBA00022958"/>
    </source>
</evidence>
<name>F0RST9_SPHGB</name>
<feature type="transmembrane region" description="Helical" evidence="13">
    <location>
        <begin position="42"/>
        <end position="60"/>
    </location>
</feature>
<feature type="transmembrane region" description="Helical" evidence="13">
    <location>
        <begin position="72"/>
        <end position="93"/>
    </location>
</feature>
<protein>
    <submittedName>
        <fullName evidence="14">Cation transporter</fullName>
    </submittedName>
</protein>
<feature type="binding site" evidence="12">
    <location>
        <position position="318"/>
    </location>
    <ligand>
        <name>K(+)</name>
        <dbReference type="ChEBI" id="CHEBI:29103"/>
    </ligand>
</feature>
<dbReference type="PIRSF" id="PIRSF006247">
    <property type="entry name" value="TrkH"/>
    <property type="match status" value="1"/>
</dbReference>
<feature type="transmembrane region" description="Helical" evidence="13">
    <location>
        <begin position="393"/>
        <end position="417"/>
    </location>
</feature>
<sequence length="485" mass="52814">MINWKLDLRLLAFIELFIGFLMLIPTALSFRYQEADAMRGFLIAYLGIAIFCSITLILIGKPKTKTMYARDGYLVVTLTWVIATAFSAIPLAASGAYVDYSSAYFEIMSGFTTTGATVLPEIESLPKSILFWRSQTNWLGGMGIVVLFVALLPALGVSGSLLVGAESVGPTKDKLTPKIKNTAIILWSIYIGFSFLQTILLVFGGLNWYDAITVTFSTMAAAGFCVKNSSIGAFGSAYVDIVVTFFMLVSGANFALYYKALSGKISSVFKDGELRVYLGIWAFVSVFAALQLSFSSTYGSFFESLRYSAFQTASILTTTGFATANYVHWPAFSQALLFLLFFIGGSAGSAGGGVKVIRIVALIKMGRAQLKQRIHPRGVFQVRVGQTTFREDLLVSIATFFGVYILTGVVGAVVISLSGADLITSFSASFLCLGNIGIGFGEVGPTGNFAFLPSWIKWFCSFLMLVGRLELFTVYVLFSKHFWKH</sequence>
<dbReference type="PANTHER" id="PTHR32024">
    <property type="entry name" value="TRK SYSTEM POTASSIUM UPTAKE PROTEIN TRKG-RELATED"/>
    <property type="match status" value="1"/>
</dbReference>
<feature type="transmembrane region" description="Helical" evidence="13">
    <location>
        <begin position="184"/>
        <end position="202"/>
    </location>
</feature>
<evidence type="ECO:0000313" key="14">
    <source>
        <dbReference type="EMBL" id="ADY13989.1"/>
    </source>
</evidence>
<feature type="transmembrane region" description="Helical" evidence="13">
    <location>
        <begin position="335"/>
        <end position="363"/>
    </location>
</feature>
<evidence type="ECO:0000256" key="10">
    <source>
        <dbReference type="ARBA" id="ARBA00023065"/>
    </source>
</evidence>
<dbReference type="GO" id="GO:0015379">
    <property type="term" value="F:potassium:chloride symporter activity"/>
    <property type="evidence" value="ECO:0007669"/>
    <property type="project" value="InterPro"/>
</dbReference>
<keyword evidence="6" id="KW-0633">Potassium transport</keyword>
<keyword evidence="12" id="KW-0479">Metal-binding</keyword>
<feature type="binding site" evidence="12">
    <location>
        <position position="319"/>
    </location>
    <ligand>
        <name>K(+)</name>
        <dbReference type="ChEBI" id="CHEBI:29103"/>
    </ligand>
</feature>
<feature type="binding site" evidence="12">
    <location>
        <position position="113"/>
    </location>
    <ligand>
        <name>K(+)</name>
        <dbReference type="ChEBI" id="CHEBI:29103"/>
    </ligand>
</feature>
<keyword evidence="9 13" id="KW-1133">Transmembrane helix</keyword>
<keyword evidence="10" id="KW-0406">Ion transport</keyword>
<dbReference type="STRING" id="158189.SpiBuddy_2170"/>
<accession>F0RST9</accession>
<dbReference type="HOGENOM" id="CLU_030708_0_2_12"/>
<dbReference type="GO" id="GO:0046872">
    <property type="term" value="F:metal ion binding"/>
    <property type="evidence" value="ECO:0007669"/>
    <property type="project" value="UniProtKB-KW"/>
</dbReference>
<keyword evidence="15" id="KW-1185">Reference proteome</keyword>
<evidence type="ECO:0000256" key="3">
    <source>
        <dbReference type="ARBA" id="ARBA00022448"/>
    </source>
</evidence>
<evidence type="ECO:0000256" key="2">
    <source>
        <dbReference type="ARBA" id="ARBA00009137"/>
    </source>
</evidence>
<dbReference type="OrthoDB" id="9810952at2"/>
<evidence type="ECO:0000256" key="7">
    <source>
        <dbReference type="ARBA" id="ARBA00022692"/>
    </source>
</evidence>
<comment type="similarity">
    <text evidence="2">Belongs to the TrkH potassium transport family.</text>
</comment>
<evidence type="ECO:0000313" key="15">
    <source>
        <dbReference type="Proteomes" id="UP000008466"/>
    </source>
</evidence>
<dbReference type="AlphaFoldDB" id="F0RST9"/>
<dbReference type="InterPro" id="IPR004772">
    <property type="entry name" value="TrkH"/>
</dbReference>
<dbReference type="Proteomes" id="UP000008466">
    <property type="component" value="Chromosome"/>
</dbReference>
<proteinExistence type="inferred from homology"/>
<evidence type="ECO:0000256" key="11">
    <source>
        <dbReference type="ARBA" id="ARBA00023136"/>
    </source>
</evidence>
<evidence type="ECO:0000256" key="13">
    <source>
        <dbReference type="SAM" id="Phobius"/>
    </source>
</evidence>
<feature type="binding site" evidence="12">
    <location>
        <position position="435"/>
    </location>
    <ligand>
        <name>K(+)</name>
        <dbReference type="ChEBI" id="CHEBI:29103"/>
    </ligand>
</feature>
<gene>
    <name evidence="14" type="ordered locus">SpiBuddy_2170</name>
</gene>
<dbReference type="eggNOG" id="COG0168">
    <property type="taxonomic scope" value="Bacteria"/>
</dbReference>
<keyword evidence="5" id="KW-0997">Cell inner membrane</keyword>
<dbReference type="PANTHER" id="PTHR32024:SF2">
    <property type="entry name" value="TRK SYSTEM POTASSIUM UPTAKE PROTEIN TRKG-RELATED"/>
    <property type="match status" value="1"/>
</dbReference>
<feature type="transmembrane region" description="Helical" evidence="13">
    <location>
        <begin position="278"/>
        <end position="298"/>
    </location>
</feature>
<evidence type="ECO:0000256" key="1">
    <source>
        <dbReference type="ARBA" id="ARBA00004429"/>
    </source>
</evidence>
<dbReference type="KEGG" id="sbu:SpiBuddy_2170"/>
<comment type="subcellular location">
    <subcellularLocation>
        <location evidence="1">Cell inner membrane</location>
        <topology evidence="1">Multi-pass membrane protein</topology>
    </subcellularLocation>
</comment>
<dbReference type="GO" id="GO:0005886">
    <property type="term" value="C:plasma membrane"/>
    <property type="evidence" value="ECO:0007669"/>
    <property type="project" value="UniProtKB-SubCell"/>
</dbReference>
<evidence type="ECO:0000256" key="5">
    <source>
        <dbReference type="ARBA" id="ARBA00022519"/>
    </source>
</evidence>
<evidence type="ECO:0000256" key="6">
    <source>
        <dbReference type="ARBA" id="ARBA00022538"/>
    </source>
</evidence>
<feature type="binding site" evidence="12">
    <location>
        <position position="114"/>
    </location>
    <ligand>
        <name>K(+)</name>
        <dbReference type="ChEBI" id="CHEBI:29103"/>
    </ligand>
</feature>
<evidence type="ECO:0000256" key="4">
    <source>
        <dbReference type="ARBA" id="ARBA00022475"/>
    </source>
</evidence>
<feature type="transmembrane region" description="Helical" evidence="13">
    <location>
        <begin position="12"/>
        <end position="30"/>
    </location>
</feature>
<dbReference type="RefSeq" id="WP_013607838.1">
    <property type="nucleotide sequence ID" value="NC_015152.1"/>
</dbReference>
<keyword evidence="3" id="KW-0813">Transport</keyword>
<keyword evidence="4" id="KW-1003">Cell membrane</keyword>
<evidence type="ECO:0000256" key="9">
    <source>
        <dbReference type="ARBA" id="ARBA00022989"/>
    </source>
</evidence>
<feature type="transmembrane region" description="Helical" evidence="13">
    <location>
        <begin position="455"/>
        <end position="478"/>
    </location>
</feature>
<organism evidence="14 15">
    <name type="scientific">Sphaerochaeta globosa (strain ATCC BAA-1886 / DSM 22777 / Buddy)</name>
    <name type="common">Spirochaeta sp. (strain Buddy)</name>
    <dbReference type="NCBI Taxonomy" id="158189"/>
    <lineage>
        <taxon>Bacteria</taxon>
        <taxon>Pseudomonadati</taxon>
        <taxon>Spirochaetota</taxon>
        <taxon>Spirochaetia</taxon>
        <taxon>Spirochaetales</taxon>
        <taxon>Sphaerochaetaceae</taxon>
        <taxon>Sphaerochaeta</taxon>
    </lineage>
</organism>
<reference evidence="15" key="1">
    <citation type="submission" date="2011-02" db="EMBL/GenBank/DDBJ databases">
        <title>Complete sequence of Spirochaeta sp. Buddy.</title>
        <authorList>
            <person name="Lucas S."/>
            <person name="Copeland A."/>
            <person name="Lapidus A."/>
            <person name="Cheng J.-F."/>
            <person name="Goodwin L."/>
            <person name="Pitluck S."/>
            <person name="Zeytun A."/>
            <person name="Detter J.C."/>
            <person name="Han C."/>
            <person name="Tapia R."/>
            <person name="Land M."/>
            <person name="Hauser L."/>
            <person name="Kyrpides N."/>
            <person name="Ivanova N."/>
            <person name="Mikhailova N."/>
            <person name="Pagani I."/>
            <person name="Ritalahti K.M."/>
            <person name="Loeffler F.E."/>
            <person name="Woyke T."/>
        </authorList>
    </citation>
    <scope>NUCLEOTIDE SEQUENCE [LARGE SCALE GENOMIC DNA]</scope>
    <source>
        <strain evidence="15">ATCC BAA-1886 / DSM 22777 / Buddy</strain>
    </source>
</reference>
<keyword evidence="11 13" id="KW-0472">Membrane</keyword>
<evidence type="ECO:0000256" key="12">
    <source>
        <dbReference type="PIRSR" id="PIRSR006247-1"/>
    </source>
</evidence>
<keyword evidence="7 13" id="KW-0812">Transmembrane</keyword>
<feature type="transmembrane region" description="Helical" evidence="13">
    <location>
        <begin position="138"/>
        <end position="163"/>
    </location>
</feature>
<dbReference type="InterPro" id="IPR003445">
    <property type="entry name" value="Cat_transpt"/>
</dbReference>
<feature type="transmembrane region" description="Helical" evidence="13">
    <location>
        <begin position="238"/>
        <end position="258"/>
    </location>
</feature>
<keyword evidence="8 12" id="KW-0630">Potassium</keyword>